<dbReference type="InterPro" id="IPR011009">
    <property type="entry name" value="Kinase-like_dom_sf"/>
</dbReference>
<name>A0ABX7Y4G0_9ACTN</name>
<gene>
    <name evidence="11" type="ORF">J5A65_13725</name>
</gene>
<dbReference type="CDD" id="cd14014">
    <property type="entry name" value="STKc_PknB_like"/>
    <property type="match status" value="1"/>
</dbReference>
<dbReference type="EMBL" id="CP072384">
    <property type="protein sequence ID" value="QUC07952.1"/>
    <property type="molecule type" value="Genomic_DNA"/>
</dbReference>
<dbReference type="PROSITE" id="PS50011">
    <property type="entry name" value="PROTEIN_KINASE_DOM"/>
    <property type="match status" value="1"/>
</dbReference>
<organism evidence="11 12">
    <name type="scientific">Arachnia rubra</name>
    <dbReference type="NCBI Taxonomy" id="1547448"/>
    <lineage>
        <taxon>Bacteria</taxon>
        <taxon>Bacillati</taxon>
        <taxon>Actinomycetota</taxon>
        <taxon>Actinomycetes</taxon>
        <taxon>Propionibacteriales</taxon>
        <taxon>Propionibacteriaceae</taxon>
        <taxon>Arachnia</taxon>
    </lineage>
</organism>
<evidence type="ECO:0000256" key="6">
    <source>
        <dbReference type="ARBA" id="ARBA00022840"/>
    </source>
</evidence>
<evidence type="ECO:0000256" key="1">
    <source>
        <dbReference type="ARBA" id="ARBA00012513"/>
    </source>
</evidence>
<keyword evidence="6 7" id="KW-0067">ATP-binding</keyword>
<feature type="transmembrane region" description="Helical" evidence="9">
    <location>
        <begin position="400"/>
        <end position="421"/>
    </location>
</feature>
<reference evidence="11 12" key="1">
    <citation type="submission" date="2021-03" db="EMBL/GenBank/DDBJ databases">
        <title>Human Oral Microbial Genomes.</title>
        <authorList>
            <person name="Johnston C.D."/>
            <person name="Chen T."/>
            <person name="Dewhirst F.E."/>
        </authorList>
    </citation>
    <scope>NUCLEOTIDE SEQUENCE [LARGE SCALE GENOMIC DNA]</scope>
    <source>
        <strain evidence="11 12">DSMZ 100122</strain>
    </source>
</reference>
<dbReference type="InterPro" id="IPR017441">
    <property type="entry name" value="Protein_kinase_ATP_BS"/>
</dbReference>
<keyword evidence="3" id="KW-0808">Transferase</keyword>
<evidence type="ECO:0000256" key="2">
    <source>
        <dbReference type="ARBA" id="ARBA00022527"/>
    </source>
</evidence>
<dbReference type="PROSITE" id="PS00108">
    <property type="entry name" value="PROTEIN_KINASE_ST"/>
    <property type="match status" value="1"/>
</dbReference>
<keyword evidence="2" id="KW-0723">Serine/threonine-protein kinase</keyword>
<dbReference type="EC" id="2.7.11.1" evidence="1"/>
<keyword evidence="9" id="KW-0812">Transmembrane</keyword>
<dbReference type="SUPFAM" id="SSF56112">
    <property type="entry name" value="Protein kinase-like (PK-like)"/>
    <property type="match status" value="1"/>
</dbReference>
<feature type="domain" description="Protein kinase" evidence="10">
    <location>
        <begin position="13"/>
        <end position="276"/>
    </location>
</feature>
<evidence type="ECO:0000313" key="12">
    <source>
        <dbReference type="Proteomes" id="UP000678513"/>
    </source>
</evidence>
<accession>A0ABX7Y4G0</accession>
<feature type="binding site" evidence="7">
    <location>
        <position position="42"/>
    </location>
    <ligand>
        <name>ATP</name>
        <dbReference type="ChEBI" id="CHEBI:30616"/>
    </ligand>
</feature>
<evidence type="ECO:0000256" key="5">
    <source>
        <dbReference type="ARBA" id="ARBA00022777"/>
    </source>
</evidence>
<protein>
    <recommendedName>
        <fullName evidence="1">non-specific serine/threonine protein kinase</fullName>
        <ecNumber evidence="1">2.7.11.1</ecNumber>
    </recommendedName>
</protein>
<dbReference type="InterPro" id="IPR000719">
    <property type="entry name" value="Prot_kinase_dom"/>
</dbReference>
<dbReference type="Gene3D" id="3.30.200.20">
    <property type="entry name" value="Phosphorylase Kinase, domain 1"/>
    <property type="match status" value="1"/>
</dbReference>
<dbReference type="RefSeq" id="WP_212323271.1">
    <property type="nucleotide sequence ID" value="NZ_AP024463.1"/>
</dbReference>
<dbReference type="Pfam" id="PF00069">
    <property type="entry name" value="Pkinase"/>
    <property type="match status" value="1"/>
</dbReference>
<sequence length="532" mass="56285">MAQRTPAPELPGYTFRKWLGGGGFADVFHYHQEGLGRDVAIKMLHHGVNPKTLAAFQTEASLMAKLSSHPNIVTIFEMDIASDGRPYLVMEMCPAAHLGERVSRRLYSPAKAMEVGVQIAGAVETAHRLGVLHRDIKPANILFTQFSVPALTDFGISISVDQGATASTAMSPLWAPPEQFGNSPVGIGPWSDVYSLAASVWATLVGHSPMYLQGQGNDVLHLNARVRSMPAPRTGRADVPDELERVLAVAMAKDPRERFQSALEFARAMQGVQGLLNQSVTAVQVFTDEADEPGFEPEQRDGGTRIQGFQLIDPEAGEPTSHATGPSGGLTSPLDRSEPTGGYLVPGQGVLQHGRGVAQPGLRDFTGPVAPAPPEEKSAPATLLPEPESEPSARKRLPRVAVVASLLIVLVGVVVTVVVLVNRNNAATTPNETGSPSASAKPVDPLAAAVPAVTDLSGSVSGSEVTFTWTNPDPQQGDRFRYAVRDPRGGSVSELTSETTVTVAALAGDTCLEVHLVRLNGRESQPATVCAP</sequence>
<feature type="region of interest" description="Disordered" evidence="8">
    <location>
        <begin position="315"/>
        <end position="395"/>
    </location>
</feature>
<keyword evidence="4 7" id="KW-0547">Nucleotide-binding</keyword>
<evidence type="ECO:0000256" key="9">
    <source>
        <dbReference type="SAM" id="Phobius"/>
    </source>
</evidence>
<keyword evidence="5 11" id="KW-0418">Kinase</keyword>
<evidence type="ECO:0000313" key="11">
    <source>
        <dbReference type="EMBL" id="QUC07952.1"/>
    </source>
</evidence>
<keyword evidence="9" id="KW-1133">Transmembrane helix</keyword>
<dbReference type="PANTHER" id="PTHR43289:SF6">
    <property type="entry name" value="SERINE_THREONINE-PROTEIN KINASE NEKL-3"/>
    <property type="match status" value="1"/>
</dbReference>
<dbReference type="SMART" id="SM00220">
    <property type="entry name" value="S_TKc"/>
    <property type="match status" value="1"/>
</dbReference>
<evidence type="ECO:0000256" key="7">
    <source>
        <dbReference type="PROSITE-ProRule" id="PRU10141"/>
    </source>
</evidence>
<evidence type="ECO:0000259" key="10">
    <source>
        <dbReference type="PROSITE" id="PS50011"/>
    </source>
</evidence>
<keyword evidence="12" id="KW-1185">Reference proteome</keyword>
<dbReference type="Proteomes" id="UP000678513">
    <property type="component" value="Chromosome"/>
</dbReference>
<keyword evidence="9" id="KW-0472">Membrane</keyword>
<evidence type="ECO:0000256" key="8">
    <source>
        <dbReference type="SAM" id="MobiDB-lite"/>
    </source>
</evidence>
<dbReference type="PROSITE" id="PS00107">
    <property type="entry name" value="PROTEIN_KINASE_ATP"/>
    <property type="match status" value="1"/>
</dbReference>
<dbReference type="InterPro" id="IPR008271">
    <property type="entry name" value="Ser/Thr_kinase_AS"/>
</dbReference>
<dbReference type="PANTHER" id="PTHR43289">
    <property type="entry name" value="MITOGEN-ACTIVATED PROTEIN KINASE KINASE KINASE 20-RELATED"/>
    <property type="match status" value="1"/>
</dbReference>
<dbReference type="GO" id="GO:0016301">
    <property type="term" value="F:kinase activity"/>
    <property type="evidence" value="ECO:0007669"/>
    <property type="project" value="UniProtKB-KW"/>
</dbReference>
<proteinExistence type="predicted"/>
<evidence type="ECO:0000256" key="3">
    <source>
        <dbReference type="ARBA" id="ARBA00022679"/>
    </source>
</evidence>
<evidence type="ECO:0000256" key="4">
    <source>
        <dbReference type="ARBA" id="ARBA00022741"/>
    </source>
</evidence>
<dbReference type="Gene3D" id="1.10.510.10">
    <property type="entry name" value="Transferase(Phosphotransferase) domain 1"/>
    <property type="match status" value="1"/>
</dbReference>